<feature type="transmembrane region" description="Helical" evidence="8">
    <location>
        <begin position="12"/>
        <end position="32"/>
    </location>
</feature>
<evidence type="ECO:0000259" key="10">
    <source>
        <dbReference type="PROSITE" id="PS50885"/>
    </source>
</evidence>
<evidence type="ECO:0000256" key="1">
    <source>
        <dbReference type="ARBA" id="ARBA00004236"/>
    </source>
</evidence>
<dbReference type="CDD" id="cd11386">
    <property type="entry name" value="MCP_signal"/>
    <property type="match status" value="1"/>
</dbReference>
<comment type="subcellular location">
    <subcellularLocation>
        <location evidence="1">Cell membrane</location>
    </subcellularLocation>
</comment>
<name>A0ABU4G7G6_9BACL</name>
<dbReference type="Pfam" id="PF00015">
    <property type="entry name" value="MCPsignal"/>
    <property type="match status" value="1"/>
</dbReference>
<dbReference type="Gene3D" id="1.10.287.950">
    <property type="entry name" value="Methyl-accepting chemotaxis protein"/>
    <property type="match status" value="1"/>
</dbReference>
<dbReference type="Pfam" id="PF12729">
    <property type="entry name" value="4HB_MCP_1"/>
    <property type="match status" value="1"/>
</dbReference>
<dbReference type="InterPro" id="IPR004089">
    <property type="entry name" value="MCPsignal_dom"/>
</dbReference>
<dbReference type="SUPFAM" id="SSF58104">
    <property type="entry name" value="Methyl-accepting chemotaxis protein (MCP) signaling domain"/>
    <property type="match status" value="1"/>
</dbReference>
<feature type="domain" description="Methyl-accepting transducer" evidence="9">
    <location>
        <begin position="276"/>
        <end position="512"/>
    </location>
</feature>
<evidence type="ECO:0000256" key="4">
    <source>
        <dbReference type="ARBA" id="ARBA00023224"/>
    </source>
</evidence>
<dbReference type="Proteomes" id="UP001282284">
    <property type="component" value="Unassembled WGS sequence"/>
</dbReference>
<evidence type="ECO:0000313" key="12">
    <source>
        <dbReference type="Proteomes" id="UP001282284"/>
    </source>
</evidence>
<feature type="coiled-coil region" evidence="7">
    <location>
        <begin position="130"/>
        <end position="179"/>
    </location>
</feature>
<evidence type="ECO:0000256" key="8">
    <source>
        <dbReference type="SAM" id="Phobius"/>
    </source>
</evidence>
<keyword evidence="8" id="KW-0812">Transmembrane</keyword>
<keyword evidence="12" id="KW-1185">Reference proteome</keyword>
<comment type="caution">
    <text evidence="11">The sequence shown here is derived from an EMBL/GenBank/DDBJ whole genome shotgun (WGS) entry which is preliminary data.</text>
</comment>
<dbReference type="PROSITE" id="PS50111">
    <property type="entry name" value="CHEMOTAXIS_TRANSDUC_2"/>
    <property type="match status" value="1"/>
</dbReference>
<dbReference type="PANTHER" id="PTHR32089:SF112">
    <property type="entry name" value="LYSOZYME-LIKE PROTEIN-RELATED"/>
    <property type="match status" value="1"/>
</dbReference>
<keyword evidence="2" id="KW-1003">Cell membrane</keyword>
<dbReference type="InterPro" id="IPR024478">
    <property type="entry name" value="HlyB_4HB_MCP"/>
</dbReference>
<dbReference type="PRINTS" id="PR00260">
    <property type="entry name" value="CHEMTRNSDUCR"/>
</dbReference>
<dbReference type="Pfam" id="PF00672">
    <property type="entry name" value="HAMP"/>
    <property type="match status" value="1"/>
</dbReference>
<evidence type="ECO:0000256" key="6">
    <source>
        <dbReference type="PROSITE-ProRule" id="PRU00284"/>
    </source>
</evidence>
<proteinExistence type="inferred from homology"/>
<dbReference type="PANTHER" id="PTHR32089">
    <property type="entry name" value="METHYL-ACCEPTING CHEMOTAXIS PROTEIN MCPB"/>
    <property type="match status" value="1"/>
</dbReference>
<feature type="domain" description="HAMP" evidence="10">
    <location>
        <begin position="204"/>
        <end position="257"/>
    </location>
</feature>
<dbReference type="InterPro" id="IPR004090">
    <property type="entry name" value="Chemotax_Me-accpt_rcpt"/>
</dbReference>
<reference evidence="11 12" key="1">
    <citation type="submission" date="2023-06" db="EMBL/GenBank/DDBJ databases">
        <title>Sporosarcina sp. nov., isolated from Korean traditional fermented seafood 'Jeotgal'.</title>
        <authorList>
            <person name="Yang A.I."/>
            <person name="Shin N.-R."/>
        </authorList>
    </citation>
    <scope>NUCLEOTIDE SEQUENCE [LARGE SCALE GENOMIC DNA]</scope>
    <source>
        <strain evidence="11 12">KCTC13119</strain>
    </source>
</reference>
<evidence type="ECO:0000259" key="9">
    <source>
        <dbReference type="PROSITE" id="PS50111"/>
    </source>
</evidence>
<evidence type="ECO:0000256" key="7">
    <source>
        <dbReference type="SAM" id="Coils"/>
    </source>
</evidence>
<dbReference type="InterPro" id="IPR003660">
    <property type="entry name" value="HAMP_dom"/>
</dbReference>
<dbReference type="RefSeq" id="WP_317942892.1">
    <property type="nucleotide sequence ID" value="NZ_JAUBDI010000004.1"/>
</dbReference>
<dbReference type="SMART" id="SM00283">
    <property type="entry name" value="MA"/>
    <property type="match status" value="1"/>
</dbReference>
<dbReference type="SMART" id="SM00304">
    <property type="entry name" value="HAMP"/>
    <property type="match status" value="1"/>
</dbReference>
<dbReference type="EMBL" id="JAUBDI010000004">
    <property type="protein sequence ID" value="MDW0112910.1"/>
    <property type="molecule type" value="Genomic_DNA"/>
</dbReference>
<accession>A0ABU4G7G6</accession>
<protein>
    <submittedName>
        <fullName evidence="11">Methyl-accepting chemotaxis protein</fullName>
    </submittedName>
</protein>
<gene>
    <name evidence="11" type="ORF">QT711_06905</name>
</gene>
<dbReference type="Gene3D" id="6.10.340.10">
    <property type="match status" value="1"/>
</dbReference>
<keyword evidence="4 6" id="KW-0807">Transducer</keyword>
<evidence type="ECO:0000256" key="3">
    <source>
        <dbReference type="ARBA" id="ARBA00023136"/>
    </source>
</evidence>
<organism evidence="11 12">
    <name type="scientific">Sporosarcina saromensis</name>
    <dbReference type="NCBI Taxonomy" id="359365"/>
    <lineage>
        <taxon>Bacteria</taxon>
        <taxon>Bacillati</taxon>
        <taxon>Bacillota</taxon>
        <taxon>Bacilli</taxon>
        <taxon>Bacillales</taxon>
        <taxon>Caryophanaceae</taxon>
        <taxon>Sporosarcina</taxon>
    </lineage>
</organism>
<feature type="transmembrane region" description="Helical" evidence="8">
    <location>
        <begin position="182"/>
        <end position="203"/>
    </location>
</feature>
<evidence type="ECO:0000313" key="11">
    <source>
        <dbReference type="EMBL" id="MDW0112910.1"/>
    </source>
</evidence>
<dbReference type="PROSITE" id="PS50885">
    <property type="entry name" value="HAMP"/>
    <property type="match status" value="1"/>
</dbReference>
<keyword evidence="7" id="KW-0175">Coiled coil</keyword>
<keyword evidence="8" id="KW-1133">Transmembrane helix</keyword>
<sequence>MKLSVSKKIWMGFSILLVIMLIMGGSSFFATYKMNEEFDLFIEDRAHKVNLADELISAQKERYIAISSYVLFKTKEFVDQRDESTAHAEKLMVELNESFRNSSDAELVGELTTLQLQFGELVDELSYSLMRASETQNRTLLRDANTLNEQIMERATALKEHQQQAMQQSRQELASLTKTVHMITFVFIGIAIILSLIIATFISRSIGNPVRKMTAAIERVASGDLTIESLHIQNKDEIGVMATAFNKMATDLKGLLEQIRHSSHQLAAQAEQLSASSEESLASSELVATASEKNMKDSEEQAELVGDTVTSVSKLTADVNMIAASNAQMLDAMRAVISHVTDGSSTVKRLSGQMNEADSVIQEAATIIQAMAKQSAEIQKVTSLITAISEQTNLLALNAAIEAARAGEHGKGFAVVAEEVRHLAEQSKTSAKEIGQMITSIQKATSQAVSAIHTGRDSVKDGLDATHQSKETFNTIEHSINDVNDNVVTVAEAIEQIRSMTEAISHSSAQVRKLAESTAFTAQETSAATEEQLAVNEEISSSSQSLARLAENLQKEVNRFSL</sequence>
<comment type="similarity">
    <text evidence="5">Belongs to the methyl-accepting chemotaxis (MCP) protein family.</text>
</comment>
<evidence type="ECO:0000256" key="5">
    <source>
        <dbReference type="ARBA" id="ARBA00029447"/>
    </source>
</evidence>
<evidence type="ECO:0000256" key="2">
    <source>
        <dbReference type="ARBA" id="ARBA00022475"/>
    </source>
</evidence>
<keyword evidence="3 8" id="KW-0472">Membrane</keyword>
<dbReference type="CDD" id="cd06225">
    <property type="entry name" value="HAMP"/>
    <property type="match status" value="1"/>
</dbReference>